<dbReference type="PROSITE" id="PS51257">
    <property type="entry name" value="PROKAR_LIPOPROTEIN"/>
    <property type="match status" value="1"/>
</dbReference>
<reference evidence="6" key="1">
    <citation type="journal article" date="2019" name="Int. J. Syst. Evol. Microbiol.">
        <title>The Global Catalogue of Microorganisms (GCM) 10K type strain sequencing project: providing services to taxonomists for standard genome sequencing and annotation.</title>
        <authorList>
            <consortium name="The Broad Institute Genomics Platform"/>
            <consortium name="The Broad Institute Genome Sequencing Center for Infectious Disease"/>
            <person name="Wu L."/>
            <person name="Ma J."/>
        </authorList>
    </citation>
    <scope>NUCLEOTIDE SEQUENCE [LARGE SCALE GENOMIC DNA]</scope>
    <source>
        <strain evidence="6">JCM 3053</strain>
    </source>
</reference>
<evidence type="ECO:0000256" key="2">
    <source>
        <dbReference type="SAM" id="MobiDB-lite"/>
    </source>
</evidence>
<feature type="compositionally biased region" description="Low complexity" evidence="2">
    <location>
        <begin position="36"/>
        <end position="47"/>
    </location>
</feature>
<feature type="region of interest" description="Disordered" evidence="2">
    <location>
        <begin position="22"/>
        <end position="76"/>
    </location>
</feature>
<dbReference type="SUPFAM" id="SSF81982">
    <property type="entry name" value="Antigen MPT63/MPB63 (immunoprotective extracellular protein)"/>
    <property type="match status" value="1"/>
</dbReference>
<name>A0ABP5Q8K5_9ACTN</name>
<dbReference type="Proteomes" id="UP001501474">
    <property type="component" value="Unassembled WGS sequence"/>
</dbReference>
<feature type="chain" id="PRO_5047083242" description="MPT63-like domain-containing protein" evidence="3">
    <location>
        <begin position="21"/>
        <end position="195"/>
    </location>
</feature>
<feature type="signal peptide" evidence="3">
    <location>
        <begin position="1"/>
        <end position="20"/>
    </location>
</feature>
<feature type="domain" description="MPT63-like" evidence="4">
    <location>
        <begin position="143"/>
        <end position="190"/>
    </location>
</feature>
<evidence type="ECO:0000256" key="3">
    <source>
        <dbReference type="SAM" id="SignalP"/>
    </source>
</evidence>
<gene>
    <name evidence="5" type="ORF">GCM10010104_21760</name>
</gene>
<dbReference type="InterPro" id="IPR015250">
    <property type="entry name" value="MPT63-like"/>
</dbReference>
<dbReference type="Gene3D" id="2.60.40.1240">
    <property type="match status" value="1"/>
</dbReference>
<feature type="compositionally biased region" description="Polar residues" evidence="2">
    <location>
        <begin position="22"/>
        <end position="32"/>
    </location>
</feature>
<organism evidence="5 6">
    <name type="scientific">Streptomyces indiaensis</name>
    <dbReference type="NCBI Taxonomy" id="284033"/>
    <lineage>
        <taxon>Bacteria</taxon>
        <taxon>Bacillati</taxon>
        <taxon>Actinomycetota</taxon>
        <taxon>Actinomycetes</taxon>
        <taxon>Kitasatosporales</taxon>
        <taxon>Streptomycetaceae</taxon>
        <taxon>Streptomyces</taxon>
    </lineage>
</organism>
<keyword evidence="1 3" id="KW-0732">Signal</keyword>
<evidence type="ECO:0000256" key="1">
    <source>
        <dbReference type="ARBA" id="ARBA00022729"/>
    </source>
</evidence>
<keyword evidence="6" id="KW-1185">Reference proteome</keyword>
<evidence type="ECO:0000313" key="5">
    <source>
        <dbReference type="EMBL" id="GAA2228645.1"/>
    </source>
</evidence>
<dbReference type="InterPro" id="IPR029050">
    <property type="entry name" value="Immunoprotect_excell_Ig-like"/>
</dbReference>
<dbReference type="Pfam" id="PF09167">
    <property type="entry name" value="DUF1942"/>
    <property type="match status" value="1"/>
</dbReference>
<proteinExistence type="predicted"/>
<evidence type="ECO:0000259" key="4">
    <source>
        <dbReference type="Pfam" id="PF09167"/>
    </source>
</evidence>
<protein>
    <recommendedName>
        <fullName evidence="4">MPT63-like domain-containing protein</fullName>
    </recommendedName>
</protein>
<evidence type="ECO:0000313" key="6">
    <source>
        <dbReference type="Proteomes" id="UP001501474"/>
    </source>
</evidence>
<comment type="caution">
    <text evidence="5">The sequence shown here is derived from an EMBL/GenBank/DDBJ whole genome shotgun (WGS) entry which is preliminary data.</text>
</comment>
<dbReference type="EMBL" id="BAAART010000050">
    <property type="protein sequence ID" value="GAA2228645.1"/>
    <property type="molecule type" value="Genomic_DNA"/>
</dbReference>
<sequence length="195" mass="20719">MRTRAITAIAVLLLTLTACNDGDSTTQSNADKPSQAASYKAPAEASAPPEPLRFGSGWKWADTDEDGSPISGTTTVLSYTQPADDVGLPEDIADSKNPEWAVLEVKVCVDSKSSSVTVSQEPWALGFPDDTRLDAPIFSGSGVPKPEYATNGATVNPGDCLRGKITFDIERGSRPDSVVYGRADRDTVEWAIPKN</sequence>
<accession>A0ABP5Q8K5</accession>
<dbReference type="RefSeq" id="WP_234848685.1">
    <property type="nucleotide sequence ID" value="NZ_BAAART010000050.1"/>
</dbReference>